<evidence type="ECO:0000313" key="4">
    <source>
        <dbReference type="Proteomes" id="UP000198305"/>
    </source>
</evidence>
<feature type="domain" description="FecR N-terminal" evidence="2">
    <location>
        <begin position="27"/>
        <end position="68"/>
    </location>
</feature>
<dbReference type="InterPro" id="IPR012373">
    <property type="entry name" value="Ferrdict_sens_TM"/>
</dbReference>
<dbReference type="PANTHER" id="PTHR30273">
    <property type="entry name" value="PERIPLASMIC SIGNAL SENSOR AND SIGMA FACTOR ACTIVATOR FECR-RELATED"/>
    <property type="match status" value="1"/>
</dbReference>
<proteinExistence type="predicted"/>
<dbReference type="Proteomes" id="UP000198305">
    <property type="component" value="Unassembled WGS sequence"/>
</dbReference>
<reference evidence="4" key="1">
    <citation type="submission" date="2017-06" db="EMBL/GenBank/DDBJ databases">
        <authorList>
            <person name="Varghese N."/>
            <person name="Submissions S."/>
        </authorList>
    </citation>
    <scope>NUCLEOTIDE SEQUENCE [LARGE SCALE GENOMIC DNA]</scope>
    <source>
        <strain evidence="4">Ca-68</strain>
    </source>
</reference>
<dbReference type="PANTHER" id="PTHR30273:SF2">
    <property type="entry name" value="PROTEIN FECR"/>
    <property type="match status" value="1"/>
</dbReference>
<keyword evidence="4" id="KW-1185">Reference proteome</keyword>
<dbReference type="Gene3D" id="2.60.120.1440">
    <property type="match status" value="1"/>
</dbReference>
<dbReference type="Pfam" id="PF04773">
    <property type="entry name" value="FecR"/>
    <property type="match status" value="1"/>
</dbReference>
<feature type="domain" description="FecR protein" evidence="1">
    <location>
        <begin position="131"/>
        <end position="229"/>
    </location>
</feature>
<dbReference type="AlphaFoldDB" id="A0A238XMW4"/>
<gene>
    <name evidence="3" type="ORF">SAMN05192560_0038</name>
</gene>
<accession>A0A238XMW4</accession>
<evidence type="ECO:0000313" key="3">
    <source>
        <dbReference type="EMBL" id="SNR60050.1"/>
    </source>
</evidence>
<dbReference type="OrthoDB" id="1100567at2"/>
<evidence type="ECO:0000259" key="2">
    <source>
        <dbReference type="Pfam" id="PF16220"/>
    </source>
</evidence>
<dbReference type="InterPro" id="IPR032623">
    <property type="entry name" value="FecR_N"/>
</dbReference>
<dbReference type="PIRSF" id="PIRSF018266">
    <property type="entry name" value="FecR"/>
    <property type="match status" value="1"/>
</dbReference>
<name>A0A238XMW4_9PROT</name>
<protein>
    <submittedName>
        <fullName evidence="3">FecR family protein</fullName>
    </submittedName>
</protein>
<dbReference type="EMBL" id="FZOA01000001">
    <property type="protein sequence ID" value="SNR60050.1"/>
    <property type="molecule type" value="Genomic_DNA"/>
</dbReference>
<dbReference type="GO" id="GO:0016989">
    <property type="term" value="F:sigma factor antagonist activity"/>
    <property type="evidence" value="ECO:0007669"/>
    <property type="project" value="TreeGrafter"/>
</dbReference>
<dbReference type="RefSeq" id="WP_089374220.1">
    <property type="nucleotide sequence ID" value="NZ_FZOA01000001.1"/>
</dbReference>
<dbReference type="Pfam" id="PF16220">
    <property type="entry name" value="DUF4880"/>
    <property type="match status" value="1"/>
</dbReference>
<dbReference type="InterPro" id="IPR006860">
    <property type="entry name" value="FecR"/>
</dbReference>
<evidence type="ECO:0000259" key="1">
    <source>
        <dbReference type="Pfam" id="PF04773"/>
    </source>
</evidence>
<organism evidence="3 4">
    <name type="scientific">Methylobacillus rhizosphaerae</name>
    <dbReference type="NCBI Taxonomy" id="551994"/>
    <lineage>
        <taxon>Bacteria</taxon>
        <taxon>Pseudomonadati</taxon>
        <taxon>Pseudomonadota</taxon>
        <taxon>Betaproteobacteria</taxon>
        <taxon>Nitrosomonadales</taxon>
        <taxon>Methylophilaceae</taxon>
        <taxon>Methylobacillus</taxon>
    </lineage>
</organism>
<sequence>MSIPVSTHYSQHSLLIGGRHISAAAADQAAEWLTLLMSGEATPEDKLRWQQWREADPDNECAWQHIESVTGWLGNMPAQVTYGALSPYAQSKAPISTGRRKTIALLSGAVVLLGSGALASRSNMWKLATADYRTAAGEQRSMTLDDGTVVTLNTASAIDVRFDEYARVVHLLSGEIALMTRHDVAGQTSDPRPLYVQTAEGSIQSLGTHFSVRQWQGHTTVAVLQSAVEVVPAQSPMTHIIVKQGQSLLFTSRDVAGEPAPMEEQQLAWFKGQIIADNMRLGDFMAELARYLPGIARCEPEAADLRFSGVFPLNDIPGILTALPRVLPVRVRSRTRYWVSVEIAA</sequence>